<keyword evidence="4" id="KW-0997">Cell inner membrane</keyword>
<dbReference type="OrthoDB" id="9784538at2"/>
<evidence type="ECO:0000256" key="6">
    <source>
        <dbReference type="ARBA" id="ARBA00022989"/>
    </source>
</evidence>
<feature type="transmembrane region" description="Helical" evidence="9">
    <location>
        <begin position="222"/>
        <end position="245"/>
    </location>
</feature>
<dbReference type="RefSeq" id="WP_126863197.1">
    <property type="nucleotide sequence ID" value="NZ_JAUSTX010000021.1"/>
</dbReference>
<feature type="compositionally biased region" description="Polar residues" evidence="8">
    <location>
        <begin position="345"/>
        <end position="359"/>
    </location>
</feature>
<evidence type="ECO:0000256" key="9">
    <source>
        <dbReference type="SAM" id="Phobius"/>
    </source>
</evidence>
<dbReference type="AlphaFoldDB" id="A0A3S0VQ80"/>
<evidence type="ECO:0000256" key="3">
    <source>
        <dbReference type="ARBA" id="ARBA00022475"/>
    </source>
</evidence>
<proteinExistence type="predicted"/>
<dbReference type="GO" id="GO:0022857">
    <property type="term" value="F:transmembrane transporter activity"/>
    <property type="evidence" value="ECO:0007669"/>
    <property type="project" value="InterPro"/>
</dbReference>
<accession>A0A3S0VQ80</accession>
<keyword evidence="2" id="KW-0813">Transport</keyword>
<organism evidence="10 11">
    <name type="scientific">Peribacillus cavernae</name>
    <dbReference type="NCBI Taxonomy" id="1674310"/>
    <lineage>
        <taxon>Bacteria</taxon>
        <taxon>Bacillati</taxon>
        <taxon>Bacillota</taxon>
        <taxon>Bacilli</taxon>
        <taxon>Bacillales</taxon>
        <taxon>Bacillaceae</taxon>
        <taxon>Peribacillus</taxon>
    </lineage>
</organism>
<evidence type="ECO:0000256" key="2">
    <source>
        <dbReference type="ARBA" id="ARBA00022448"/>
    </source>
</evidence>
<feature type="transmembrane region" description="Helical" evidence="9">
    <location>
        <begin position="170"/>
        <end position="193"/>
    </location>
</feature>
<evidence type="ECO:0000256" key="4">
    <source>
        <dbReference type="ARBA" id="ARBA00022519"/>
    </source>
</evidence>
<evidence type="ECO:0000256" key="5">
    <source>
        <dbReference type="ARBA" id="ARBA00022692"/>
    </source>
</evidence>
<feature type="region of interest" description="Disordered" evidence="8">
    <location>
        <begin position="330"/>
        <end position="359"/>
    </location>
</feature>
<dbReference type="InterPro" id="IPR001851">
    <property type="entry name" value="ABC_transp_permease"/>
</dbReference>
<evidence type="ECO:0000256" key="8">
    <source>
        <dbReference type="SAM" id="MobiDB-lite"/>
    </source>
</evidence>
<evidence type="ECO:0000256" key="7">
    <source>
        <dbReference type="ARBA" id="ARBA00023136"/>
    </source>
</evidence>
<dbReference type="Proteomes" id="UP000267430">
    <property type="component" value="Unassembled WGS sequence"/>
</dbReference>
<reference evidence="10 11" key="1">
    <citation type="submission" date="2018-12" db="EMBL/GenBank/DDBJ databases">
        <title>Bacillus chawlae sp. nov., Bacillus glennii sp. nov., and Bacillus saganii sp. nov. Isolated from the Vehicle Assembly Building at Kennedy Space Center where the Viking Spacecraft were Assembled.</title>
        <authorList>
            <person name="Seuylemezian A."/>
            <person name="Vaishampayan P."/>
        </authorList>
    </citation>
    <scope>NUCLEOTIDE SEQUENCE [LARGE SCALE GENOMIC DNA]</scope>
    <source>
        <strain evidence="10 11">L5</strain>
    </source>
</reference>
<comment type="caution">
    <text evidence="10">The sequence shown here is derived from an EMBL/GenBank/DDBJ whole genome shotgun (WGS) entry which is preliminary data.</text>
</comment>
<keyword evidence="3" id="KW-1003">Cell membrane</keyword>
<keyword evidence="6 9" id="KW-1133">Transmembrane helix</keyword>
<sequence length="359" mass="37432">MNSKSKTGFIQILRSFGRKFSDLQGLLIAILVLGTVLSILSDNFLTGNNIVNILYQATIVAVVALGQTFVILVGGIDLSVGSLIALSSVLSVGLTVNNGLPPWLGITITLILGIIFGLAHGLAVTKLRMPSLIVTLASLSLASGLAYVYSEGQNIIPVPEVFETIGNAQFFGGQIPVFIPFALVLIIISYITLTKTRFGRQIYAVGGNQMASRLAGIPSNRVIVIAFVISGLSAAVGGLMMTARLQSGSPIIGSGMELTVIAAVVIGGTSLFGGQGNVIGTVLGVLLLTMASNAIVLLSIPPNYDKVFTGLVIAIAAALDIYRQGKNTTNMSRLKRSSSGKEVAKNSNPKTEQNNSNVS</sequence>
<feature type="transmembrane region" description="Helical" evidence="9">
    <location>
        <begin position="20"/>
        <end position="41"/>
    </location>
</feature>
<dbReference type="PANTHER" id="PTHR32196:SF21">
    <property type="entry name" value="ABC TRANSPORTER PERMEASE PROTEIN YPHD-RELATED"/>
    <property type="match status" value="1"/>
</dbReference>
<keyword evidence="11" id="KW-1185">Reference proteome</keyword>
<evidence type="ECO:0000256" key="1">
    <source>
        <dbReference type="ARBA" id="ARBA00004651"/>
    </source>
</evidence>
<evidence type="ECO:0000313" key="11">
    <source>
        <dbReference type="Proteomes" id="UP000267430"/>
    </source>
</evidence>
<keyword evidence="7 9" id="KW-0472">Membrane</keyword>
<feature type="transmembrane region" description="Helical" evidence="9">
    <location>
        <begin position="53"/>
        <end position="73"/>
    </location>
</feature>
<dbReference type="PANTHER" id="PTHR32196">
    <property type="entry name" value="ABC TRANSPORTER PERMEASE PROTEIN YPHD-RELATED-RELATED"/>
    <property type="match status" value="1"/>
</dbReference>
<keyword evidence="5 9" id="KW-0812">Transmembrane</keyword>
<feature type="transmembrane region" description="Helical" evidence="9">
    <location>
        <begin position="251"/>
        <end position="272"/>
    </location>
</feature>
<evidence type="ECO:0000313" key="10">
    <source>
        <dbReference type="EMBL" id="RUQ32437.1"/>
    </source>
</evidence>
<feature type="transmembrane region" description="Helical" evidence="9">
    <location>
        <begin position="279"/>
        <end position="300"/>
    </location>
</feature>
<dbReference type="EMBL" id="RYZZ01000002">
    <property type="protein sequence ID" value="RUQ32437.1"/>
    <property type="molecule type" value="Genomic_DNA"/>
</dbReference>
<dbReference type="GO" id="GO:0005886">
    <property type="term" value="C:plasma membrane"/>
    <property type="evidence" value="ECO:0007669"/>
    <property type="project" value="UniProtKB-SubCell"/>
</dbReference>
<feature type="transmembrane region" description="Helical" evidence="9">
    <location>
        <begin position="103"/>
        <end position="124"/>
    </location>
</feature>
<dbReference type="Pfam" id="PF02653">
    <property type="entry name" value="BPD_transp_2"/>
    <property type="match status" value="1"/>
</dbReference>
<dbReference type="CDD" id="cd06579">
    <property type="entry name" value="TM_PBP1_transp_AraH_like"/>
    <property type="match status" value="1"/>
</dbReference>
<name>A0A3S0VQ80_9BACI</name>
<comment type="subcellular location">
    <subcellularLocation>
        <location evidence="1">Cell membrane</location>
        <topology evidence="1">Multi-pass membrane protein</topology>
    </subcellularLocation>
</comment>
<gene>
    <name evidence="10" type="ORF">ELQ35_02040</name>
</gene>
<feature type="transmembrane region" description="Helical" evidence="9">
    <location>
        <begin position="131"/>
        <end position="150"/>
    </location>
</feature>
<protein>
    <submittedName>
        <fullName evidence="10">ABC transporter permease</fullName>
    </submittedName>
</protein>